<dbReference type="AlphaFoldDB" id="W0QAS8"/>
<sequence length="300" mass="34799">MTNYNLPPREWYSLEQTIDQIYKLTGETLNISDLIHYWITGKLNISINLFFSSTRMADNPINGTISKRKNEHFIIGNQRFSMNALKTKYFYDLALDGNKKLENNRSILIYFDIEEFSSMGSNLDSPMALSGFYFNDEEPTYCGITDAKGLFYLDIHGNADVFNPEFYQLEHIANKNKKIPYDFIACLFQIDSDTGKIFSFHLDLEGENHLSFDELYITRESLELFLKSEEQPTPKKISTKTKNLQTEFIRNLITIHYGEDIANNIRNELDNPNSDISKDFQNKGLQPVTGKTLDNWINQP</sequence>
<accession>W0QAS8</accession>
<name>W0QAS8_9PAST</name>
<gene>
    <name evidence="1" type="ORF">X808_11230</name>
</gene>
<dbReference type="eggNOG" id="ENOG5034997">
    <property type="taxonomic scope" value="Bacteria"/>
</dbReference>
<dbReference type="Proteomes" id="UP000066995">
    <property type="component" value="Chromosome"/>
</dbReference>
<dbReference type="PATRIC" id="fig|1433287.3.peg.1122"/>
<evidence type="ECO:0000313" key="1">
    <source>
        <dbReference type="EMBL" id="AHG75646.1"/>
    </source>
</evidence>
<evidence type="ECO:0000313" key="2">
    <source>
        <dbReference type="Proteomes" id="UP000066995"/>
    </source>
</evidence>
<dbReference type="STRING" id="1433287.X808_11230"/>
<organism evidence="1 2">
    <name type="scientific">Mannheimia varigena USDA-ARS-USMARC-1296</name>
    <dbReference type="NCBI Taxonomy" id="1433287"/>
    <lineage>
        <taxon>Bacteria</taxon>
        <taxon>Pseudomonadati</taxon>
        <taxon>Pseudomonadota</taxon>
        <taxon>Gammaproteobacteria</taxon>
        <taxon>Pasteurellales</taxon>
        <taxon>Pasteurellaceae</taxon>
        <taxon>Mannheimia</taxon>
    </lineage>
</organism>
<proteinExistence type="predicted"/>
<protein>
    <submittedName>
        <fullName evidence="1">Uncharacterized protein</fullName>
    </submittedName>
</protein>
<dbReference type="OrthoDB" id="5678421at2"/>
<dbReference type="KEGG" id="mvi:X808_11230"/>
<dbReference type="RefSeq" id="WP_025217361.1">
    <property type="nucleotide sequence ID" value="NZ_CP006943.1"/>
</dbReference>
<dbReference type="EMBL" id="CP006943">
    <property type="protein sequence ID" value="AHG75646.1"/>
    <property type="molecule type" value="Genomic_DNA"/>
</dbReference>
<keyword evidence="2" id="KW-1185">Reference proteome</keyword>
<reference evidence="1 2" key="1">
    <citation type="submission" date="2013-12" db="EMBL/GenBank/DDBJ databases">
        <title>Annotation of the Mannheimia varigena USDA-ARS-USMARC-1296 complete genome.</title>
        <authorList>
            <person name="Harhay G.P."/>
            <person name="Clawson M.L."/>
            <person name="Murray R.W."/>
            <person name="Lubbers B.V."/>
            <person name="Heaton M.P."/>
            <person name="Chitko-Mckown C.G."/>
            <person name="Harhay D.M."/>
            <person name="Smith T.P.L."/>
        </authorList>
    </citation>
    <scope>NUCLEOTIDE SEQUENCE [LARGE SCALE GENOMIC DNA]</scope>
    <source>
        <strain evidence="1 2">USDA-ARS-USMARC-1296</strain>
    </source>
</reference>
<dbReference type="HOGENOM" id="CLU_926888_0_0_6"/>